<keyword evidence="4" id="KW-0808">Transferase</keyword>
<dbReference type="EC" id="2.7.7.65" evidence="1"/>
<keyword evidence="5" id="KW-1185">Reference proteome</keyword>
<dbReference type="EMBL" id="FWFK01000001">
    <property type="protein sequence ID" value="SLN13522.1"/>
    <property type="molecule type" value="Genomic_DNA"/>
</dbReference>
<sequence>MLTFPVRLLDRLCPMHVCIDAAGQVTRLGPTIAKVVAAPGAGTGSVFDMFEVTRPSGIDGIAALVDSTARRLRLRLRHSPHTPLVGHFVADGTGGGVLDLSFGVGVAAALGAHPVSSADFPPTDLSVEMLFLIESRSAAMSSALRLNRRLHVARLAAEEQAQTDMLTGLCNRRALERELDRLAGRGAPFAVMLIDLDCFKAVNDGHGHAAGDRMLRMVSDVLRGNIRRGDVAARPGGDEFVLLLPEPPSQDALRGLAERLIAEIEAPVASDDGPLRISASIGIACHPGGAIEGPERVLDCADAALYKAKAAGRGRAIVSAPHRSDRRSG</sequence>
<evidence type="ECO:0000259" key="3">
    <source>
        <dbReference type="PROSITE" id="PS50887"/>
    </source>
</evidence>
<accession>A0A1X6Y825</accession>
<dbReference type="GO" id="GO:1902201">
    <property type="term" value="P:negative regulation of bacterial-type flagellum-dependent cell motility"/>
    <property type="evidence" value="ECO:0007669"/>
    <property type="project" value="TreeGrafter"/>
</dbReference>
<keyword evidence="4" id="KW-0548">Nucleotidyltransferase</keyword>
<dbReference type="Gene3D" id="3.30.70.270">
    <property type="match status" value="1"/>
</dbReference>
<dbReference type="InterPro" id="IPR042463">
    <property type="entry name" value="HNOB_dom_associated_sf"/>
</dbReference>
<dbReference type="GO" id="GO:0005886">
    <property type="term" value="C:plasma membrane"/>
    <property type="evidence" value="ECO:0007669"/>
    <property type="project" value="TreeGrafter"/>
</dbReference>
<dbReference type="OrthoDB" id="9812260at2"/>
<dbReference type="RefSeq" id="WP_085790172.1">
    <property type="nucleotide sequence ID" value="NZ_FWFK01000001.1"/>
</dbReference>
<dbReference type="SUPFAM" id="SSF55073">
    <property type="entry name" value="Nucleotide cyclase"/>
    <property type="match status" value="1"/>
</dbReference>
<dbReference type="GO" id="GO:0052621">
    <property type="term" value="F:diguanylate cyclase activity"/>
    <property type="evidence" value="ECO:0007669"/>
    <property type="project" value="UniProtKB-EC"/>
</dbReference>
<evidence type="ECO:0000313" key="4">
    <source>
        <dbReference type="EMBL" id="SLN13522.1"/>
    </source>
</evidence>
<name>A0A1X6Y825_9RHOB</name>
<feature type="domain" description="GGDEF" evidence="3">
    <location>
        <begin position="187"/>
        <end position="321"/>
    </location>
</feature>
<dbReference type="InterPro" id="IPR043128">
    <property type="entry name" value="Rev_trsase/Diguanyl_cyclase"/>
</dbReference>
<evidence type="ECO:0000256" key="2">
    <source>
        <dbReference type="ARBA" id="ARBA00034247"/>
    </source>
</evidence>
<dbReference type="AlphaFoldDB" id="A0A1X6Y825"/>
<protein>
    <recommendedName>
        <fullName evidence="1">diguanylate cyclase</fullName>
        <ecNumber evidence="1">2.7.7.65</ecNumber>
    </recommendedName>
</protein>
<dbReference type="PANTHER" id="PTHR45138:SF9">
    <property type="entry name" value="DIGUANYLATE CYCLASE DGCM-RELATED"/>
    <property type="match status" value="1"/>
</dbReference>
<dbReference type="NCBIfam" id="TIGR00254">
    <property type="entry name" value="GGDEF"/>
    <property type="match status" value="1"/>
</dbReference>
<gene>
    <name evidence="4" type="primary">dosC</name>
    <name evidence="4" type="ORF">ROJ8625_00409</name>
</gene>
<dbReference type="GO" id="GO:0043709">
    <property type="term" value="P:cell adhesion involved in single-species biofilm formation"/>
    <property type="evidence" value="ECO:0007669"/>
    <property type="project" value="TreeGrafter"/>
</dbReference>
<evidence type="ECO:0000313" key="5">
    <source>
        <dbReference type="Proteomes" id="UP000193570"/>
    </source>
</evidence>
<organism evidence="4 5">
    <name type="scientific">Roseivivax jejudonensis</name>
    <dbReference type="NCBI Taxonomy" id="1529041"/>
    <lineage>
        <taxon>Bacteria</taxon>
        <taxon>Pseudomonadati</taxon>
        <taxon>Pseudomonadota</taxon>
        <taxon>Alphaproteobacteria</taxon>
        <taxon>Rhodobacterales</taxon>
        <taxon>Roseobacteraceae</taxon>
        <taxon>Roseivivax</taxon>
    </lineage>
</organism>
<evidence type="ECO:0000256" key="1">
    <source>
        <dbReference type="ARBA" id="ARBA00012528"/>
    </source>
</evidence>
<dbReference type="CDD" id="cd01949">
    <property type="entry name" value="GGDEF"/>
    <property type="match status" value="1"/>
</dbReference>
<proteinExistence type="predicted"/>
<dbReference type="SMART" id="SM00267">
    <property type="entry name" value="GGDEF"/>
    <property type="match status" value="1"/>
</dbReference>
<dbReference type="FunFam" id="3.30.70.270:FF:000001">
    <property type="entry name" value="Diguanylate cyclase domain protein"/>
    <property type="match status" value="1"/>
</dbReference>
<dbReference type="InterPro" id="IPR050469">
    <property type="entry name" value="Diguanylate_Cyclase"/>
</dbReference>
<dbReference type="Pfam" id="PF00990">
    <property type="entry name" value="GGDEF"/>
    <property type="match status" value="1"/>
</dbReference>
<dbReference type="InterPro" id="IPR029787">
    <property type="entry name" value="Nucleotide_cyclase"/>
</dbReference>
<dbReference type="InterPro" id="IPR000160">
    <property type="entry name" value="GGDEF_dom"/>
</dbReference>
<reference evidence="4 5" key="1">
    <citation type="submission" date="2017-03" db="EMBL/GenBank/DDBJ databases">
        <authorList>
            <person name="Afonso C.L."/>
            <person name="Miller P.J."/>
            <person name="Scott M.A."/>
            <person name="Spackman E."/>
            <person name="Goraichik I."/>
            <person name="Dimitrov K.M."/>
            <person name="Suarez D.L."/>
            <person name="Swayne D.E."/>
        </authorList>
    </citation>
    <scope>NUCLEOTIDE SEQUENCE [LARGE SCALE GENOMIC DNA]</scope>
    <source>
        <strain evidence="4 5">CECT 8625</strain>
    </source>
</reference>
<dbReference type="PANTHER" id="PTHR45138">
    <property type="entry name" value="REGULATORY COMPONENTS OF SENSORY TRANSDUCTION SYSTEM"/>
    <property type="match status" value="1"/>
</dbReference>
<dbReference type="PROSITE" id="PS50887">
    <property type="entry name" value="GGDEF"/>
    <property type="match status" value="1"/>
</dbReference>
<comment type="catalytic activity">
    <reaction evidence="2">
        <text>2 GTP = 3',3'-c-di-GMP + 2 diphosphate</text>
        <dbReference type="Rhea" id="RHEA:24898"/>
        <dbReference type="ChEBI" id="CHEBI:33019"/>
        <dbReference type="ChEBI" id="CHEBI:37565"/>
        <dbReference type="ChEBI" id="CHEBI:58805"/>
        <dbReference type="EC" id="2.7.7.65"/>
    </reaction>
</comment>
<dbReference type="Proteomes" id="UP000193570">
    <property type="component" value="Unassembled WGS sequence"/>
</dbReference>
<dbReference type="Gene3D" id="3.30.450.260">
    <property type="entry name" value="Haem NO binding associated domain"/>
    <property type="match status" value="1"/>
</dbReference>